<feature type="transmembrane region" description="Helical" evidence="9">
    <location>
        <begin position="126"/>
        <end position="149"/>
    </location>
</feature>
<feature type="transmembrane region" description="Helical" evidence="9">
    <location>
        <begin position="93"/>
        <end position="114"/>
    </location>
</feature>
<accession>A0A1G9EW81</accession>
<feature type="domain" description="CNNM transmembrane" evidence="11">
    <location>
        <begin position="1"/>
        <end position="190"/>
    </location>
</feature>
<evidence type="ECO:0000256" key="5">
    <source>
        <dbReference type="ARBA" id="ARBA00023122"/>
    </source>
</evidence>
<dbReference type="GO" id="GO:0005886">
    <property type="term" value="C:plasma membrane"/>
    <property type="evidence" value="ECO:0007669"/>
    <property type="project" value="TreeGrafter"/>
</dbReference>
<evidence type="ECO:0000256" key="2">
    <source>
        <dbReference type="ARBA" id="ARBA00022692"/>
    </source>
</evidence>
<gene>
    <name evidence="12" type="ORF">SAMN05421823_103602</name>
</gene>
<dbReference type="InterPro" id="IPR000644">
    <property type="entry name" value="CBS_dom"/>
</dbReference>
<comment type="subcellular location">
    <subcellularLocation>
        <location evidence="1">Membrane</location>
        <topology evidence="1">Multi-pass membrane protein</topology>
    </subcellularLocation>
</comment>
<proteinExistence type="predicted"/>
<evidence type="ECO:0000256" key="3">
    <source>
        <dbReference type="ARBA" id="ARBA00022737"/>
    </source>
</evidence>
<dbReference type="Pfam" id="PF03471">
    <property type="entry name" value="CorC_HlyC"/>
    <property type="match status" value="1"/>
</dbReference>
<sequence length="423" mass="47965">MEYVQFLLIALFLLLSAFFSGIEIAFVSSNKLVIELQRKRGTLAGYILSYFVAHPSRFIAAMLIGNTIAISAYGIVMAAVLNPWLEPVLNNDIGVLLLQTIISTLIVLPVAEFLPKSLFMINPNRMLSALVVPLAIIYGIMYLFVFLIVNLARLVIEHLFRMKYSEDRPVFGITDVNNYIQNTITTPQQEEDAEINARIFSNAVEFKSLRVRECMIPRTDIVAIDKEDGLEELKQVFMESGHSRIPVYKENIDDIVGFCHSSALFKKPQTLEEIISPIIIVPETLHAKELLVQFISEHKSIALVVDEFGGTSGLVTIEDVMEEIFGEIQDEHDEEDWVEQKIDAHTYLLSARHEVDYLNEKYQWNIPEGDYETLGGYIISIEEDLPKVGEVIDAQPFRFTITSMQDARIDTVQVTVLTPQEED</sequence>
<evidence type="ECO:0000259" key="11">
    <source>
        <dbReference type="PROSITE" id="PS51846"/>
    </source>
</evidence>
<evidence type="ECO:0000313" key="12">
    <source>
        <dbReference type="EMBL" id="SDK80333.1"/>
    </source>
</evidence>
<keyword evidence="2 8" id="KW-0812">Transmembrane</keyword>
<keyword evidence="6 8" id="KW-0472">Membrane</keyword>
<dbReference type="Gene3D" id="3.10.580.10">
    <property type="entry name" value="CBS-domain"/>
    <property type="match status" value="1"/>
</dbReference>
<dbReference type="FunFam" id="3.10.580.10:FF:000002">
    <property type="entry name" value="Magnesium/cobalt efflux protein CorC"/>
    <property type="match status" value="1"/>
</dbReference>
<dbReference type="Proteomes" id="UP000198510">
    <property type="component" value="Unassembled WGS sequence"/>
</dbReference>
<evidence type="ECO:0000256" key="1">
    <source>
        <dbReference type="ARBA" id="ARBA00004141"/>
    </source>
</evidence>
<dbReference type="InterPro" id="IPR005170">
    <property type="entry name" value="Transptr-assoc_dom"/>
</dbReference>
<dbReference type="InterPro" id="IPR016169">
    <property type="entry name" value="FAD-bd_PCMH_sub2"/>
</dbReference>
<dbReference type="STRING" id="1075417.SAMN05421823_103602"/>
<dbReference type="SUPFAM" id="SSF56176">
    <property type="entry name" value="FAD-binding/transporter-associated domain-like"/>
    <property type="match status" value="1"/>
</dbReference>
<dbReference type="AlphaFoldDB" id="A0A1G9EW81"/>
<protein>
    <submittedName>
        <fullName evidence="12">Hemolysin, contains CBS domains</fullName>
    </submittedName>
</protein>
<evidence type="ECO:0000313" key="13">
    <source>
        <dbReference type="Proteomes" id="UP000198510"/>
    </source>
</evidence>
<dbReference type="PROSITE" id="PS51846">
    <property type="entry name" value="CNNM"/>
    <property type="match status" value="1"/>
</dbReference>
<dbReference type="CDD" id="cd04590">
    <property type="entry name" value="CBS_pair_CorC_HlyC_assoc"/>
    <property type="match status" value="1"/>
</dbReference>
<dbReference type="InterPro" id="IPR046342">
    <property type="entry name" value="CBS_dom_sf"/>
</dbReference>
<dbReference type="RefSeq" id="WP_089681595.1">
    <property type="nucleotide sequence ID" value="NZ_FNFO01000003.1"/>
</dbReference>
<organism evidence="12 13">
    <name type="scientific">Catalinimonas alkaloidigena</name>
    <dbReference type="NCBI Taxonomy" id="1075417"/>
    <lineage>
        <taxon>Bacteria</taxon>
        <taxon>Pseudomonadati</taxon>
        <taxon>Bacteroidota</taxon>
        <taxon>Cytophagia</taxon>
        <taxon>Cytophagales</taxon>
        <taxon>Catalimonadaceae</taxon>
        <taxon>Catalinimonas</taxon>
    </lineage>
</organism>
<evidence type="ECO:0000259" key="10">
    <source>
        <dbReference type="PROSITE" id="PS51371"/>
    </source>
</evidence>
<dbReference type="Pfam" id="PF00571">
    <property type="entry name" value="CBS"/>
    <property type="match status" value="2"/>
</dbReference>
<reference evidence="12 13" key="1">
    <citation type="submission" date="2016-10" db="EMBL/GenBank/DDBJ databases">
        <authorList>
            <person name="de Groot N.N."/>
        </authorList>
    </citation>
    <scope>NUCLEOTIDE SEQUENCE [LARGE SCALE GENOMIC DNA]</scope>
    <source>
        <strain evidence="12 13">DSM 25186</strain>
    </source>
</reference>
<dbReference type="InterPro" id="IPR002550">
    <property type="entry name" value="CNNM"/>
</dbReference>
<dbReference type="PANTHER" id="PTHR22777">
    <property type="entry name" value="HEMOLYSIN-RELATED"/>
    <property type="match status" value="1"/>
</dbReference>
<dbReference type="InterPro" id="IPR044751">
    <property type="entry name" value="Ion_transp-like_CBS"/>
</dbReference>
<dbReference type="EMBL" id="FNFO01000003">
    <property type="protein sequence ID" value="SDK80333.1"/>
    <property type="molecule type" value="Genomic_DNA"/>
</dbReference>
<keyword evidence="4 8" id="KW-1133">Transmembrane helix</keyword>
<evidence type="ECO:0000256" key="9">
    <source>
        <dbReference type="SAM" id="Phobius"/>
    </source>
</evidence>
<dbReference type="OrthoDB" id="9798188at2"/>
<feature type="transmembrane region" description="Helical" evidence="9">
    <location>
        <begin position="6"/>
        <end position="28"/>
    </location>
</feature>
<dbReference type="Pfam" id="PF01595">
    <property type="entry name" value="CNNM"/>
    <property type="match status" value="1"/>
</dbReference>
<feature type="transmembrane region" description="Helical" evidence="9">
    <location>
        <begin position="58"/>
        <end position="81"/>
    </location>
</feature>
<name>A0A1G9EW81_9BACT</name>
<keyword evidence="5 7" id="KW-0129">CBS domain</keyword>
<dbReference type="Gene3D" id="3.30.465.10">
    <property type="match status" value="1"/>
</dbReference>
<dbReference type="PANTHER" id="PTHR22777:SF17">
    <property type="entry name" value="UPF0053 PROTEIN SLL0260"/>
    <property type="match status" value="1"/>
</dbReference>
<keyword evidence="3" id="KW-0677">Repeat</keyword>
<evidence type="ECO:0000256" key="4">
    <source>
        <dbReference type="ARBA" id="ARBA00022989"/>
    </source>
</evidence>
<dbReference type="InterPro" id="IPR036318">
    <property type="entry name" value="FAD-bd_PCMH-like_sf"/>
</dbReference>
<feature type="domain" description="CBS" evidence="10">
    <location>
        <begin position="274"/>
        <end position="334"/>
    </location>
</feature>
<keyword evidence="13" id="KW-1185">Reference proteome</keyword>
<dbReference type="SMART" id="SM01091">
    <property type="entry name" value="CorC_HlyC"/>
    <property type="match status" value="1"/>
</dbReference>
<dbReference type="SUPFAM" id="SSF54631">
    <property type="entry name" value="CBS-domain pair"/>
    <property type="match status" value="1"/>
</dbReference>
<dbReference type="GO" id="GO:0050660">
    <property type="term" value="F:flavin adenine dinucleotide binding"/>
    <property type="evidence" value="ECO:0007669"/>
    <property type="project" value="InterPro"/>
</dbReference>
<evidence type="ECO:0000256" key="8">
    <source>
        <dbReference type="PROSITE-ProRule" id="PRU01193"/>
    </source>
</evidence>
<evidence type="ECO:0000256" key="7">
    <source>
        <dbReference type="PROSITE-ProRule" id="PRU00703"/>
    </source>
</evidence>
<dbReference type="PROSITE" id="PS51371">
    <property type="entry name" value="CBS"/>
    <property type="match status" value="1"/>
</dbReference>
<evidence type="ECO:0000256" key="6">
    <source>
        <dbReference type="ARBA" id="ARBA00023136"/>
    </source>
</evidence>